<dbReference type="InterPro" id="IPR000847">
    <property type="entry name" value="LysR_HTH_N"/>
</dbReference>
<evidence type="ECO:0000313" key="7">
    <source>
        <dbReference type="Proteomes" id="UP000533598"/>
    </source>
</evidence>
<dbReference type="PRINTS" id="PR00039">
    <property type="entry name" value="HTHLYSR"/>
</dbReference>
<evidence type="ECO:0000256" key="2">
    <source>
        <dbReference type="ARBA" id="ARBA00023015"/>
    </source>
</evidence>
<protein>
    <submittedName>
        <fullName evidence="6">DNA-binding transcriptional LysR family regulator</fullName>
    </submittedName>
</protein>
<keyword evidence="7" id="KW-1185">Reference proteome</keyword>
<accession>A0A7W7C7Y5</accession>
<dbReference type="PANTHER" id="PTHR30346">
    <property type="entry name" value="TRANSCRIPTIONAL DUAL REGULATOR HCAR-RELATED"/>
    <property type="match status" value="1"/>
</dbReference>
<dbReference type="Proteomes" id="UP000533598">
    <property type="component" value="Unassembled WGS sequence"/>
</dbReference>
<evidence type="ECO:0000313" key="6">
    <source>
        <dbReference type="EMBL" id="MBB4676197.1"/>
    </source>
</evidence>
<evidence type="ECO:0000256" key="1">
    <source>
        <dbReference type="ARBA" id="ARBA00009437"/>
    </source>
</evidence>
<evidence type="ECO:0000256" key="3">
    <source>
        <dbReference type="ARBA" id="ARBA00023125"/>
    </source>
</evidence>
<keyword evidence="2" id="KW-0805">Transcription regulation</keyword>
<proteinExistence type="inferred from homology"/>
<dbReference type="FunFam" id="1.10.10.10:FF:000001">
    <property type="entry name" value="LysR family transcriptional regulator"/>
    <property type="match status" value="1"/>
</dbReference>
<keyword evidence="3 6" id="KW-0238">DNA-binding</keyword>
<dbReference type="RefSeq" id="WP_185002052.1">
    <property type="nucleotide sequence ID" value="NZ_BAAAUI010000016.1"/>
</dbReference>
<dbReference type="GO" id="GO:0032993">
    <property type="term" value="C:protein-DNA complex"/>
    <property type="evidence" value="ECO:0007669"/>
    <property type="project" value="TreeGrafter"/>
</dbReference>
<comment type="similarity">
    <text evidence="1">Belongs to the LysR transcriptional regulatory family.</text>
</comment>
<evidence type="ECO:0000259" key="5">
    <source>
        <dbReference type="PROSITE" id="PS50931"/>
    </source>
</evidence>
<dbReference type="GO" id="GO:0003700">
    <property type="term" value="F:DNA-binding transcription factor activity"/>
    <property type="evidence" value="ECO:0007669"/>
    <property type="project" value="InterPro"/>
</dbReference>
<dbReference type="Gene3D" id="3.40.190.10">
    <property type="entry name" value="Periplasmic binding protein-like II"/>
    <property type="match status" value="2"/>
</dbReference>
<comment type="caution">
    <text evidence="6">The sequence shown here is derived from an EMBL/GenBank/DDBJ whole genome shotgun (WGS) entry which is preliminary data.</text>
</comment>
<dbReference type="Pfam" id="PF00126">
    <property type="entry name" value="HTH_1"/>
    <property type="match status" value="1"/>
</dbReference>
<dbReference type="AlphaFoldDB" id="A0A7W7C7Y5"/>
<dbReference type="Gene3D" id="1.10.10.10">
    <property type="entry name" value="Winged helix-like DNA-binding domain superfamily/Winged helix DNA-binding domain"/>
    <property type="match status" value="1"/>
</dbReference>
<dbReference type="PROSITE" id="PS50931">
    <property type="entry name" value="HTH_LYSR"/>
    <property type="match status" value="1"/>
</dbReference>
<dbReference type="CDD" id="cd08414">
    <property type="entry name" value="PBP2_LTTR_aromatics_like"/>
    <property type="match status" value="1"/>
</dbReference>
<dbReference type="InterPro" id="IPR036390">
    <property type="entry name" value="WH_DNA-bd_sf"/>
</dbReference>
<dbReference type="InterPro" id="IPR036388">
    <property type="entry name" value="WH-like_DNA-bd_sf"/>
</dbReference>
<name>A0A7W7C7Y5_9PSEU</name>
<dbReference type="GO" id="GO:0003677">
    <property type="term" value="F:DNA binding"/>
    <property type="evidence" value="ECO:0007669"/>
    <property type="project" value="UniProtKB-KW"/>
</dbReference>
<feature type="domain" description="HTH lysR-type" evidence="5">
    <location>
        <begin position="4"/>
        <end position="61"/>
    </location>
</feature>
<dbReference type="PANTHER" id="PTHR30346:SF0">
    <property type="entry name" value="HCA OPERON TRANSCRIPTIONAL ACTIVATOR HCAR"/>
    <property type="match status" value="1"/>
</dbReference>
<sequence length="296" mass="31729">MSELEVRELRYFRAVAQELNFSRAAAGLGIAQPALSRAIRQLERRLGVPLFLRDTRRVELTAAGQALVTESGRVFDALSAAVHRTRRSGAATPTVVVTAKAGVATDLLRRIVAAYAELPGEQRVEVVVSGYGQQAPMLRDGRADLALIGSPAEHTGFDVEPLLSEPRVAALPLGHALAERAVLDCADLIGQPMPRWLGATEAERAYWAGRAHDLPDGPEVSDSSQLLETVALGQAVGLIPSSLASLNPRSDVVYRPVRDASPYRTVIAWPAGSRSPWIARFVRVALDLVGEPLLAG</sequence>
<organism evidence="6 7">
    <name type="scientific">Crossiella cryophila</name>
    <dbReference type="NCBI Taxonomy" id="43355"/>
    <lineage>
        <taxon>Bacteria</taxon>
        <taxon>Bacillati</taxon>
        <taxon>Actinomycetota</taxon>
        <taxon>Actinomycetes</taxon>
        <taxon>Pseudonocardiales</taxon>
        <taxon>Pseudonocardiaceae</taxon>
        <taxon>Crossiella</taxon>
    </lineage>
</organism>
<gene>
    <name evidence="6" type="ORF">HNR67_002315</name>
</gene>
<dbReference type="EMBL" id="JACHMH010000001">
    <property type="protein sequence ID" value="MBB4676197.1"/>
    <property type="molecule type" value="Genomic_DNA"/>
</dbReference>
<dbReference type="Pfam" id="PF03466">
    <property type="entry name" value="LysR_substrate"/>
    <property type="match status" value="1"/>
</dbReference>
<keyword evidence="4" id="KW-0804">Transcription</keyword>
<evidence type="ECO:0000256" key="4">
    <source>
        <dbReference type="ARBA" id="ARBA00023163"/>
    </source>
</evidence>
<dbReference type="InterPro" id="IPR005119">
    <property type="entry name" value="LysR_subst-bd"/>
</dbReference>
<dbReference type="SUPFAM" id="SSF46785">
    <property type="entry name" value="Winged helix' DNA-binding domain"/>
    <property type="match status" value="1"/>
</dbReference>
<reference evidence="6 7" key="1">
    <citation type="submission" date="2020-08" db="EMBL/GenBank/DDBJ databases">
        <title>Sequencing the genomes of 1000 actinobacteria strains.</title>
        <authorList>
            <person name="Klenk H.-P."/>
        </authorList>
    </citation>
    <scope>NUCLEOTIDE SEQUENCE [LARGE SCALE GENOMIC DNA]</scope>
    <source>
        <strain evidence="6 7">DSM 44230</strain>
    </source>
</reference>
<dbReference type="SUPFAM" id="SSF53850">
    <property type="entry name" value="Periplasmic binding protein-like II"/>
    <property type="match status" value="1"/>
</dbReference>